<dbReference type="InterPro" id="IPR027417">
    <property type="entry name" value="P-loop_NTPase"/>
</dbReference>
<dbReference type="Proteomes" id="UP000613011">
    <property type="component" value="Unassembled WGS sequence"/>
</dbReference>
<keyword evidence="10" id="KW-1185">Reference proteome</keyword>
<organism evidence="9 10">
    <name type="scientific">Ramlibacter aurantiacus</name>
    <dbReference type="NCBI Taxonomy" id="2801330"/>
    <lineage>
        <taxon>Bacteria</taxon>
        <taxon>Pseudomonadati</taxon>
        <taxon>Pseudomonadota</taxon>
        <taxon>Betaproteobacteria</taxon>
        <taxon>Burkholderiales</taxon>
        <taxon>Comamonadaceae</taxon>
        <taxon>Ramlibacter</taxon>
    </lineage>
</organism>
<keyword evidence="5" id="KW-1278">Translocase</keyword>
<dbReference type="GO" id="GO:0016887">
    <property type="term" value="F:ATP hydrolysis activity"/>
    <property type="evidence" value="ECO:0007669"/>
    <property type="project" value="InterPro"/>
</dbReference>
<dbReference type="InterPro" id="IPR050086">
    <property type="entry name" value="MetN_ABC_transporter-like"/>
</dbReference>
<dbReference type="PANTHER" id="PTHR43166">
    <property type="entry name" value="AMINO ACID IMPORT ATP-BINDING PROTEIN"/>
    <property type="match status" value="1"/>
</dbReference>
<dbReference type="Gene3D" id="3.40.50.300">
    <property type="entry name" value="P-loop containing nucleotide triphosphate hydrolases"/>
    <property type="match status" value="1"/>
</dbReference>
<feature type="region of interest" description="Disordered" evidence="7">
    <location>
        <begin position="259"/>
        <end position="281"/>
    </location>
</feature>
<dbReference type="Pfam" id="PF00005">
    <property type="entry name" value="ABC_tran"/>
    <property type="match status" value="1"/>
</dbReference>
<keyword evidence="2" id="KW-1003">Cell membrane</keyword>
<reference evidence="9" key="1">
    <citation type="submission" date="2021-01" db="EMBL/GenBank/DDBJ databases">
        <title>Ramlibacter sp. strain AW1 16S ribosomal RNA gene Genome sequencing and assembly.</title>
        <authorList>
            <person name="Kang M."/>
        </authorList>
    </citation>
    <scope>NUCLEOTIDE SEQUENCE</scope>
    <source>
        <strain evidence="9">AW1</strain>
    </source>
</reference>
<dbReference type="InterPro" id="IPR017871">
    <property type="entry name" value="ABC_transporter-like_CS"/>
</dbReference>
<accession>A0A937D2Y4</accession>
<evidence type="ECO:0000256" key="1">
    <source>
        <dbReference type="ARBA" id="ARBA00022448"/>
    </source>
</evidence>
<keyword evidence="6" id="KW-0472">Membrane</keyword>
<keyword evidence="3" id="KW-0547">Nucleotide-binding</keyword>
<evidence type="ECO:0000256" key="5">
    <source>
        <dbReference type="ARBA" id="ARBA00022967"/>
    </source>
</evidence>
<dbReference type="RefSeq" id="WP_201681820.1">
    <property type="nucleotide sequence ID" value="NZ_JAEQNA010000001.1"/>
</dbReference>
<dbReference type="PROSITE" id="PS50893">
    <property type="entry name" value="ABC_TRANSPORTER_2"/>
    <property type="match status" value="1"/>
</dbReference>
<keyword evidence="1" id="KW-0813">Transport</keyword>
<evidence type="ECO:0000256" key="6">
    <source>
        <dbReference type="ARBA" id="ARBA00023136"/>
    </source>
</evidence>
<dbReference type="AlphaFoldDB" id="A0A937D2Y4"/>
<name>A0A937D2Y4_9BURK</name>
<evidence type="ECO:0000313" key="10">
    <source>
        <dbReference type="Proteomes" id="UP000613011"/>
    </source>
</evidence>
<dbReference type="SMART" id="SM00382">
    <property type="entry name" value="AAA"/>
    <property type="match status" value="1"/>
</dbReference>
<comment type="caution">
    <text evidence="9">The sequence shown here is derived from an EMBL/GenBank/DDBJ whole genome shotgun (WGS) entry which is preliminary data.</text>
</comment>
<dbReference type="PROSITE" id="PS00211">
    <property type="entry name" value="ABC_TRANSPORTER_1"/>
    <property type="match status" value="1"/>
</dbReference>
<dbReference type="GO" id="GO:0005524">
    <property type="term" value="F:ATP binding"/>
    <property type="evidence" value="ECO:0007669"/>
    <property type="project" value="UniProtKB-KW"/>
</dbReference>
<evidence type="ECO:0000313" key="9">
    <source>
        <dbReference type="EMBL" id="MBL0418732.1"/>
    </source>
</evidence>
<evidence type="ECO:0000259" key="8">
    <source>
        <dbReference type="PROSITE" id="PS50893"/>
    </source>
</evidence>
<dbReference type="SUPFAM" id="SSF52540">
    <property type="entry name" value="P-loop containing nucleoside triphosphate hydrolases"/>
    <property type="match status" value="1"/>
</dbReference>
<evidence type="ECO:0000256" key="2">
    <source>
        <dbReference type="ARBA" id="ARBA00022475"/>
    </source>
</evidence>
<evidence type="ECO:0000256" key="3">
    <source>
        <dbReference type="ARBA" id="ARBA00022741"/>
    </source>
</evidence>
<evidence type="ECO:0000256" key="4">
    <source>
        <dbReference type="ARBA" id="ARBA00022840"/>
    </source>
</evidence>
<feature type="domain" description="ABC transporter" evidence="8">
    <location>
        <begin position="9"/>
        <end position="259"/>
    </location>
</feature>
<dbReference type="PANTHER" id="PTHR43166:SF6">
    <property type="entry name" value="PHOSPHONATES IMPORT ATP-BINDING PROTEIN PHNC"/>
    <property type="match status" value="1"/>
</dbReference>
<gene>
    <name evidence="9" type="ORF">JI739_00095</name>
</gene>
<dbReference type="InterPro" id="IPR003439">
    <property type="entry name" value="ABC_transporter-like_ATP-bd"/>
</dbReference>
<protein>
    <submittedName>
        <fullName evidence="9">ATP-binding cassette domain-containing protein</fullName>
    </submittedName>
</protein>
<proteinExistence type="predicted"/>
<dbReference type="InterPro" id="IPR003593">
    <property type="entry name" value="AAA+_ATPase"/>
</dbReference>
<keyword evidence="4 9" id="KW-0067">ATP-binding</keyword>
<dbReference type="EMBL" id="JAEQNA010000001">
    <property type="protein sequence ID" value="MBL0418732.1"/>
    <property type="molecule type" value="Genomic_DNA"/>
</dbReference>
<sequence>MSRPTPLDIRLTDVAVRAAGRTLLRLPSLEVAPGERVALIGPNGAGKSTLLRLLGAAVRPACGEVRVLGRCLAAPGQPALSGAALRGLRAEVGQVVQGVPLVPRLSALENTLMGALARRCELPAWRSWTRLYPEPLVAEAGAILARLGLEARADVRADRLSGGERQKVGIARALMQRPRLLLADEPTAALDPASAAIALRLLHQDAARAMTRITVVHQAALLHGLADRVIGLAGGELVFDLPPSQVDAECLRALYRSRHSPEAGPASPPTRRGIAPRAAPA</sequence>
<evidence type="ECO:0000256" key="7">
    <source>
        <dbReference type="SAM" id="MobiDB-lite"/>
    </source>
</evidence>